<keyword evidence="2" id="KW-0012">Acyltransferase</keyword>
<evidence type="ECO:0000259" key="1">
    <source>
        <dbReference type="Pfam" id="PF04970"/>
    </source>
</evidence>
<dbReference type="EMBL" id="JAZDQP010000004">
    <property type="protein sequence ID" value="MEE1866239.1"/>
    <property type="molecule type" value="Genomic_DNA"/>
</dbReference>
<reference evidence="2 3" key="1">
    <citation type="submission" date="2024-01" db="EMBL/GenBank/DDBJ databases">
        <title>Unpublished Manusciprt.</title>
        <authorList>
            <person name="Duman M."/>
            <person name="Valdes E.G."/>
            <person name="Ajmi N."/>
            <person name="Altun S."/>
            <person name="Saticioglu I.B."/>
        </authorList>
    </citation>
    <scope>NUCLEOTIDE SEQUENCE [LARGE SCALE GENOMIC DNA]</scope>
    <source>
        <strain evidence="2 3">120P</strain>
    </source>
</reference>
<dbReference type="GO" id="GO:0016746">
    <property type="term" value="F:acyltransferase activity"/>
    <property type="evidence" value="ECO:0007669"/>
    <property type="project" value="UniProtKB-KW"/>
</dbReference>
<dbReference type="Gene3D" id="3.90.1720.10">
    <property type="entry name" value="endopeptidase domain like (from Nostoc punctiforme)"/>
    <property type="match status" value="1"/>
</dbReference>
<dbReference type="Pfam" id="PF04970">
    <property type="entry name" value="LRAT"/>
    <property type="match status" value="1"/>
</dbReference>
<evidence type="ECO:0000313" key="2">
    <source>
        <dbReference type="EMBL" id="MEE1866239.1"/>
    </source>
</evidence>
<dbReference type="InterPro" id="IPR007053">
    <property type="entry name" value="LRAT_dom"/>
</dbReference>
<dbReference type="Proteomes" id="UP001307839">
    <property type="component" value="Unassembled WGS sequence"/>
</dbReference>
<gene>
    <name evidence="2" type="ORF">V0R53_07495</name>
</gene>
<organism evidence="2 3">
    <name type="scientific">Pseudomonas auratipiscis</name>
    <dbReference type="NCBI Taxonomy" id="3115853"/>
    <lineage>
        <taxon>Bacteria</taxon>
        <taxon>Pseudomonadati</taxon>
        <taxon>Pseudomonadota</taxon>
        <taxon>Gammaproteobacteria</taxon>
        <taxon>Pseudomonadales</taxon>
        <taxon>Pseudomonadaceae</taxon>
        <taxon>Pseudomonas</taxon>
    </lineage>
</organism>
<accession>A0AB35WVX3</accession>
<keyword evidence="3" id="KW-1185">Reference proteome</keyword>
<dbReference type="RefSeq" id="WP_136474093.1">
    <property type="nucleotide sequence ID" value="NZ_JAZDCU010000005.1"/>
</dbReference>
<comment type="caution">
    <text evidence="2">The sequence shown here is derived from an EMBL/GenBank/DDBJ whole genome shotgun (WGS) entry which is preliminary data.</text>
</comment>
<sequence length="186" mass="20425">MLGKIFKTLLVPSIRTTINPTFKFTSTKRTERSLAKTFICAGLGKEADLVPGCIVVCDLAGSFADHTGIYIGQNNRIVERNGDGKIKKVTPHAFMNSHGLRTGITLYAAYSNGKIISSPEISDRASAAVGNKSGYNLIFNNCHRFTAYCATGVEHSVTTFDSLTTILEEIFPNLRWVPVKDQYTKK</sequence>
<proteinExistence type="predicted"/>
<evidence type="ECO:0000313" key="3">
    <source>
        <dbReference type="Proteomes" id="UP001307839"/>
    </source>
</evidence>
<feature type="domain" description="LRAT" evidence="1">
    <location>
        <begin position="114"/>
        <end position="154"/>
    </location>
</feature>
<dbReference type="AlphaFoldDB" id="A0AB35WVX3"/>
<protein>
    <submittedName>
        <fullName evidence="2">Lecithin retinol acyltransferase family protein</fullName>
    </submittedName>
</protein>
<name>A0AB35WVX3_9PSED</name>
<keyword evidence="2" id="KW-0808">Transferase</keyword>